<dbReference type="Proteomes" id="UP000265520">
    <property type="component" value="Unassembled WGS sequence"/>
</dbReference>
<dbReference type="EMBL" id="LXQA010116363">
    <property type="protein sequence ID" value="MCI19743.1"/>
    <property type="molecule type" value="Genomic_DNA"/>
</dbReference>
<protein>
    <submittedName>
        <fullName evidence="1">RNA-directed DNA polymerase (Reverse transcriptase)</fullName>
    </submittedName>
</protein>
<comment type="caution">
    <text evidence="1">The sequence shown here is derived from an EMBL/GenBank/DDBJ whole genome shotgun (WGS) entry which is preliminary data.</text>
</comment>
<keyword evidence="2" id="KW-1185">Reference proteome</keyword>
<evidence type="ECO:0000313" key="2">
    <source>
        <dbReference type="Proteomes" id="UP000265520"/>
    </source>
</evidence>
<sequence>MHLGSPYCSYGDVVETKLHVLRDCPLCMTVWLTIVQDNKRELFFNANLQQWVTLNINGTIVGNEIDNWDAYWASACHIFWYWRNQESHDDNFVRSADPIRYIMMRVNEYTGTTKINRVVQARSNTSRHIRWVASLHDWVVINSDAAMTSTFKLGCGGILCDHRGE</sequence>
<dbReference type="AlphaFoldDB" id="A0A392Q5Q8"/>
<dbReference type="GO" id="GO:0003964">
    <property type="term" value="F:RNA-directed DNA polymerase activity"/>
    <property type="evidence" value="ECO:0007669"/>
    <property type="project" value="UniProtKB-KW"/>
</dbReference>
<keyword evidence="1" id="KW-0695">RNA-directed DNA polymerase</keyword>
<name>A0A392Q5Q8_9FABA</name>
<organism evidence="1 2">
    <name type="scientific">Trifolium medium</name>
    <dbReference type="NCBI Taxonomy" id="97028"/>
    <lineage>
        <taxon>Eukaryota</taxon>
        <taxon>Viridiplantae</taxon>
        <taxon>Streptophyta</taxon>
        <taxon>Embryophyta</taxon>
        <taxon>Tracheophyta</taxon>
        <taxon>Spermatophyta</taxon>
        <taxon>Magnoliopsida</taxon>
        <taxon>eudicotyledons</taxon>
        <taxon>Gunneridae</taxon>
        <taxon>Pentapetalae</taxon>
        <taxon>rosids</taxon>
        <taxon>fabids</taxon>
        <taxon>Fabales</taxon>
        <taxon>Fabaceae</taxon>
        <taxon>Papilionoideae</taxon>
        <taxon>50 kb inversion clade</taxon>
        <taxon>NPAAA clade</taxon>
        <taxon>Hologalegina</taxon>
        <taxon>IRL clade</taxon>
        <taxon>Trifolieae</taxon>
        <taxon>Trifolium</taxon>
    </lineage>
</organism>
<keyword evidence="1" id="KW-0808">Transferase</keyword>
<evidence type="ECO:0000313" key="1">
    <source>
        <dbReference type="EMBL" id="MCI19743.1"/>
    </source>
</evidence>
<accession>A0A392Q5Q8</accession>
<proteinExistence type="predicted"/>
<reference evidence="1 2" key="1">
    <citation type="journal article" date="2018" name="Front. Plant Sci.">
        <title>Red Clover (Trifolium pratense) and Zigzag Clover (T. medium) - A Picture of Genomic Similarities and Differences.</title>
        <authorList>
            <person name="Dluhosova J."/>
            <person name="Istvanek J."/>
            <person name="Nedelnik J."/>
            <person name="Repkova J."/>
        </authorList>
    </citation>
    <scope>NUCLEOTIDE SEQUENCE [LARGE SCALE GENOMIC DNA]</scope>
    <source>
        <strain evidence="2">cv. 10/8</strain>
        <tissue evidence="1">Leaf</tissue>
    </source>
</reference>
<keyword evidence="1" id="KW-0548">Nucleotidyltransferase</keyword>